<comment type="caution">
    <text evidence="4">The sequence shown here is derived from an EMBL/GenBank/DDBJ whole genome shotgun (WGS) entry which is preliminary data.</text>
</comment>
<dbReference type="NCBIfam" id="TIGR01554">
    <property type="entry name" value="major_cap_HK97"/>
    <property type="match status" value="1"/>
</dbReference>
<feature type="coiled-coil region" evidence="2">
    <location>
        <begin position="57"/>
        <end position="84"/>
    </location>
</feature>
<evidence type="ECO:0000256" key="1">
    <source>
        <dbReference type="ARBA" id="ARBA00004328"/>
    </source>
</evidence>
<proteinExistence type="predicted"/>
<dbReference type="Proteomes" id="UP001652397">
    <property type="component" value="Unassembled WGS sequence"/>
</dbReference>
<evidence type="ECO:0000259" key="3">
    <source>
        <dbReference type="Pfam" id="PF05065"/>
    </source>
</evidence>
<dbReference type="EMBL" id="JAOQJE010000005">
    <property type="protein sequence ID" value="MCU6788889.1"/>
    <property type="molecule type" value="Genomic_DNA"/>
</dbReference>
<dbReference type="Pfam" id="PF05065">
    <property type="entry name" value="Phage_capsid"/>
    <property type="match status" value="1"/>
</dbReference>
<dbReference type="InterPro" id="IPR024455">
    <property type="entry name" value="Phage_capsid"/>
</dbReference>
<organism evidence="4 5">
    <name type="scientific">Agathobaculum ammoniilyticum</name>
    <dbReference type="NCBI Taxonomy" id="2981778"/>
    <lineage>
        <taxon>Bacteria</taxon>
        <taxon>Bacillati</taxon>
        <taxon>Bacillota</taxon>
        <taxon>Clostridia</taxon>
        <taxon>Eubacteriales</taxon>
        <taxon>Butyricicoccaceae</taxon>
        <taxon>Agathobaculum</taxon>
    </lineage>
</organism>
<evidence type="ECO:0000313" key="4">
    <source>
        <dbReference type="EMBL" id="MCU6788889.1"/>
    </source>
</evidence>
<dbReference type="RefSeq" id="WP_262564106.1">
    <property type="nucleotide sequence ID" value="NZ_JAOQJE010000005.1"/>
</dbReference>
<evidence type="ECO:0000313" key="5">
    <source>
        <dbReference type="Proteomes" id="UP001652397"/>
    </source>
</evidence>
<gene>
    <name evidence="4" type="ORF">OCV66_07260</name>
</gene>
<dbReference type="InterPro" id="IPR054612">
    <property type="entry name" value="Phage_capsid-like_C"/>
</dbReference>
<comment type="subcellular location">
    <subcellularLocation>
        <location evidence="1">Virion</location>
    </subcellularLocation>
</comment>
<feature type="coiled-coil region" evidence="2">
    <location>
        <begin position="6"/>
        <end position="33"/>
    </location>
</feature>
<keyword evidence="2" id="KW-0175">Coiled coil</keyword>
<dbReference type="Gene3D" id="3.30.2400.10">
    <property type="entry name" value="Major capsid protein gp5"/>
    <property type="match status" value="1"/>
</dbReference>
<evidence type="ECO:0000256" key="2">
    <source>
        <dbReference type="SAM" id="Coils"/>
    </source>
</evidence>
<sequence>MLSKKITEKKKLLDELRAKDAEFEAREAELTAAIDEAETDEEKTTVEDMVDQFDKDKAAHEEAKTTLEGEISEMEGELAEIAKEPPAQRENVSRKEVRNMPLDINIRTLPKHVRAFDALPMERREAIVKQQDVRDFLGRFREIRHTRAISGADLTIPVVFLDLIAENMYRYSKLLNRVRVRNVNGQARQTIAGIAPEAVWTEMCGAINELEFGFNQITVDGFKVAGYIPVCNSLLEDSDIALASWIVEMISESLGYAKDKAILYGKGAASKMPLGIVTRLAQTSAPSDYPANAPAWTNLHTTNIIKIDSTLTGAEFWSALMLAAGNTFTRYSRGNQFWAMNSKTYALLKSKVITFTATGDIVSNVFGTLPIINGDIDILEFIPDGDIIGGYGDLYLWAQRSGTVIDMSEHVMFIQDNTVYRGKERADGAPIIPGAFVAINIENKAVTTVMDFAADNANDAQLIALAVGSEKLTPTFAPDTYSYTVTASGTSAKIEATPSQAGAQIAIEYNGQNVRNGGTVTWLADSTPHPLTVTVKQSNAVRVYTVNVTKASG</sequence>
<reference evidence="4 5" key="1">
    <citation type="journal article" date="2021" name="ISME Commun">
        <title>Automated analysis of genomic sequences facilitates high-throughput and comprehensive description of bacteria.</title>
        <authorList>
            <person name="Hitch T.C.A."/>
        </authorList>
    </citation>
    <scope>NUCLEOTIDE SEQUENCE [LARGE SCALE GENOMIC DNA]</scope>
    <source>
        <strain evidence="4 5">Sanger_34</strain>
    </source>
</reference>
<dbReference type="SUPFAM" id="SSF56563">
    <property type="entry name" value="Major capsid protein gp5"/>
    <property type="match status" value="1"/>
</dbReference>
<protein>
    <submittedName>
        <fullName evidence="4">Phage major capsid protein</fullName>
    </submittedName>
</protein>
<feature type="domain" description="Phage capsid-like C-terminal" evidence="3">
    <location>
        <begin position="154"/>
        <end position="440"/>
    </location>
</feature>
<name>A0ABT2U501_9FIRM</name>
<accession>A0ABT2U501</accession>
<keyword evidence="5" id="KW-1185">Reference proteome</keyword>